<evidence type="ECO:0000313" key="11">
    <source>
        <dbReference type="EMBL" id="NXR47972.1"/>
    </source>
</evidence>
<dbReference type="Pfam" id="PF00326">
    <property type="entry name" value="Peptidase_S9"/>
    <property type="match status" value="1"/>
</dbReference>
<dbReference type="SUPFAM" id="SSF82171">
    <property type="entry name" value="DPP6 N-terminal domain-like"/>
    <property type="match status" value="1"/>
</dbReference>
<evidence type="ECO:0000259" key="10">
    <source>
        <dbReference type="Pfam" id="PF19283"/>
    </source>
</evidence>
<dbReference type="Gene3D" id="3.40.50.1820">
    <property type="entry name" value="alpha/beta hydrolase"/>
    <property type="match status" value="1"/>
</dbReference>
<sequence>RPFPQVWDNEGCSHSVDITALGKHGDVYTEGPFACLAWSHSETRLLYVAEKSRPKRQPPCPWDVPGAVWLGAEDEDEEAVQQGKQFVYHEDWGEALSTRSVPVLCVLDLEGLSLSVLEGVPEHLSPGQALWSPDDHGVVFVGWWHKPFRLGLNACSNRRSGIFHLDLASGCCELLSAENASVCSPRLSPDGQRLLYLEGVVGGPHRQCLCLRMLTWQTRQTVMVLDVVQEPTEAFAGLYAEVLPPRCWAADSRRAVLGTPQRSRTDLLLVDTDTSTVTNLTAGSPEGCWELLTLQWDLLVATCSAPHHPPSLVVAVLPPAGQELPLVWVPVEDTPIVPGVTWKTLTVQPPCSGQGSAAQDTQAFEALLLSPSDGTPPHPLVVCPHGGPHAVFDARWRPSMAALCQLGFAVLLVNYRGSLGFGQASISSLLSRVGEQDVADTQLAVEQALHREPLDPHRLGLLAGSHGAFIALHLLTREPERYRACALRSPVSNLPALLGTSDIPDWRYTSLGLPYSSERVPCAEDVATMLLHSPISQAAQVQTPVLLCVGARDRRVSPTQALELYRVLRARGVPARLLWYPEGGHALAGVETEADVFKNCAHWLLQHL</sequence>
<evidence type="ECO:0000256" key="8">
    <source>
        <dbReference type="ARBA" id="ARBA00022801"/>
    </source>
</evidence>
<dbReference type="GO" id="GO:0005737">
    <property type="term" value="C:cytoplasm"/>
    <property type="evidence" value="ECO:0007669"/>
    <property type="project" value="UniProtKB-SubCell"/>
</dbReference>
<dbReference type="InterPro" id="IPR011042">
    <property type="entry name" value="6-blade_b-propeller_TolB-like"/>
</dbReference>
<protein>
    <recommendedName>
        <fullName evidence="6">Acylamino-acid-releasing enzyme</fullName>
        <ecNumber evidence="5">3.4.19.1</ecNumber>
    </recommendedName>
</protein>
<feature type="domain" description="Peptidase S9 prolyl oligopeptidase catalytic" evidence="9">
    <location>
        <begin position="400"/>
        <end position="608"/>
    </location>
</feature>
<feature type="non-terminal residue" evidence="11">
    <location>
        <position position="608"/>
    </location>
</feature>
<comment type="subcellular location">
    <subcellularLocation>
        <location evidence="2">Cytoplasm</location>
    </subcellularLocation>
</comment>
<name>A0A7L2LLE5_9SYLV</name>
<evidence type="ECO:0000256" key="4">
    <source>
        <dbReference type="ARBA" id="ARBA00011881"/>
    </source>
</evidence>
<keyword evidence="8" id="KW-0378">Hydrolase</keyword>
<evidence type="ECO:0000256" key="5">
    <source>
        <dbReference type="ARBA" id="ARBA00012917"/>
    </source>
</evidence>
<dbReference type="GO" id="GO:0006508">
    <property type="term" value="P:proteolysis"/>
    <property type="evidence" value="ECO:0007669"/>
    <property type="project" value="InterPro"/>
</dbReference>
<dbReference type="PANTHER" id="PTHR42776">
    <property type="entry name" value="SERINE PEPTIDASE S9 FAMILY MEMBER"/>
    <property type="match status" value="1"/>
</dbReference>
<evidence type="ECO:0000256" key="3">
    <source>
        <dbReference type="ARBA" id="ARBA00010040"/>
    </source>
</evidence>
<organism evidence="11 12">
    <name type="scientific">Hippolais icterina</name>
    <name type="common">icterine warbler</name>
    <dbReference type="NCBI Taxonomy" id="68497"/>
    <lineage>
        <taxon>Eukaryota</taxon>
        <taxon>Metazoa</taxon>
        <taxon>Chordata</taxon>
        <taxon>Craniata</taxon>
        <taxon>Vertebrata</taxon>
        <taxon>Euteleostomi</taxon>
        <taxon>Archelosauria</taxon>
        <taxon>Archosauria</taxon>
        <taxon>Dinosauria</taxon>
        <taxon>Saurischia</taxon>
        <taxon>Theropoda</taxon>
        <taxon>Coelurosauria</taxon>
        <taxon>Aves</taxon>
        <taxon>Neognathae</taxon>
        <taxon>Neoaves</taxon>
        <taxon>Telluraves</taxon>
        <taxon>Australaves</taxon>
        <taxon>Passeriformes</taxon>
        <taxon>Sylvioidea</taxon>
        <taxon>Sylviidae</taxon>
        <taxon>Acrocephalinae</taxon>
        <taxon>Hippolais</taxon>
    </lineage>
</organism>
<feature type="domain" description="Acylamino-acid-releasing enzyme N-terminal" evidence="10">
    <location>
        <begin position="6"/>
        <end position="318"/>
    </location>
</feature>
<comment type="subunit">
    <text evidence="4">Homotetramer.</text>
</comment>
<comment type="caution">
    <text evidence="11">The sequence shown here is derived from an EMBL/GenBank/DDBJ whole genome shotgun (WGS) entry which is preliminary data.</text>
</comment>
<gene>
    <name evidence="11" type="primary">Apeh</name>
    <name evidence="11" type="ORF">HIPICT_R01590</name>
</gene>
<dbReference type="EMBL" id="VWYN01009491">
    <property type="protein sequence ID" value="NXR47972.1"/>
    <property type="molecule type" value="Genomic_DNA"/>
</dbReference>
<evidence type="ECO:0000256" key="7">
    <source>
        <dbReference type="ARBA" id="ARBA00022490"/>
    </source>
</evidence>
<evidence type="ECO:0000256" key="2">
    <source>
        <dbReference type="ARBA" id="ARBA00004496"/>
    </source>
</evidence>
<dbReference type="EC" id="3.4.19.1" evidence="5"/>
<dbReference type="FunFam" id="2.120.10.30:FF:000189">
    <property type="entry name" value="Acylaminoacyl-peptide hydrolase"/>
    <property type="match status" value="1"/>
</dbReference>
<dbReference type="AlphaFoldDB" id="A0A7L2LLE5"/>
<keyword evidence="12" id="KW-1185">Reference proteome</keyword>
<evidence type="ECO:0000313" key="12">
    <source>
        <dbReference type="Proteomes" id="UP000527178"/>
    </source>
</evidence>
<accession>A0A7L2LLE5</accession>
<evidence type="ECO:0000256" key="6">
    <source>
        <dbReference type="ARBA" id="ARBA00018421"/>
    </source>
</evidence>
<comment type="similarity">
    <text evidence="3">Belongs to the peptidase S9C family.</text>
</comment>
<reference evidence="11 12" key="1">
    <citation type="submission" date="2019-09" db="EMBL/GenBank/DDBJ databases">
        <title>Bird 10,000 Genomes (B10K) Project - Family phase.</title>
        <authorList>
            <person name="Zhang G."/>
        </authorList>
    </citation>
    <scope>NUCLEOTIDE SEQUENCE [LARGE SCALE GENOMIC DNA]</scope>
    <source>
        <strain evidence="11">B10K-DU-002-18</strain>
        <tissue evidence="11">Muscle</tissue>
    </source>
</reference>
<dbReference type="Pfam" id="PF19283">
    <property type="entry name" value="APEH_N"/>
    <property type="match status" value="1"/>
</dbReference>
<dbReference type="InterPro" id="IPR029058">
    <property type="entry name" value="AB_hydrolase_fold"/>
</dbReference>
<feature type="non-terminal residue" evidence="11">
    <location>
        <position position="1"/>
    </location>
</feature>
<proteinExistence type="inferred from homology"/>
<dbReference type="Proteomes" id="UP000527178">
    <property type="component" value="Unassembled WGS sequence"/>
</dbReference>
<dbReference type="FunFam" id="3.40.50.1820:FF:000043">
    <property type="entry name" value="acylamino-acid-releasing enzyme"/>
    <property type="match status" value="1"/>
</dbReference>
<dbReference type="InterPro" id="IPR001375">
    <property type="entry name" value="Peptidase_S9_cat"/>
</dbReference>
<evidence type="ECO:0000259" key="9">
    <source>
        <dbReference type="Pfam" id="PF00326"/>
    </source>
</evidence>
<dbReference type="GO" id="GO:0004252">
    <property type="term" value="F:serine-type endopeptidase activity"/>
    <property type="evidence" value="ECO:0007669"/>
    <property type="project" value="TreeGrafter"/>
</dbReference>
<dbReference type="Gene3D" id="2.120.10.30">
    <property type="entry name" value="TolB, C-terminal domain"/>
    <property type="match status" value="1"/>
</dbReference>
<keyword evidence="7" id="KW-0963">Cytoplasm</keyword>
<dbReference type="GO" id="GO:0008242">
    <property type="term" value="F:omega peptidase activity"/>
    <property type="evidence" value="ECO:0007669"/>
    <property type="project" value="UniProtKB-EC"/>
</dbReference>
<dbReference type="SUPFAM" id="SSF53474">
    <property type="entry name" value="alpha/beta-Hydrolases"/>
    <property type="match status" value="1"/>
</dbReference>
<evidence type="ECO:0000256" key="1">
    <source>
        <dbReference type="ARBA" id="ARBA00000721"/>
    </source>
</evidence>
<dbReference type="PANTHER" id="PTHR42776:SF4">
    <property type="entry name" value="ACYLAMINO-ACID-RELEASING ENZYME"/>
    <property type="match status" value="1"/>
</dbReference>
<comment type="catalytic activity">
    <reaction evidence="1">
        <text>Cleavage of an N-acetyl or N-formyl amino acid from the N-terminus of a polypeptide.</text>
        <dbReference type="EC" id="3.4.19.1"/>
    </reaction>
</comment>
<dbReference type="InterPro" id="IPR045550">
    <property type="entry name" value="AARE_N"/>
</dbReference>